<dbReference type="EMBL" id="CACVBS010000069">
    <property type="protein sequence ID" value="CAA7268761.1"/>
    <property type="molecule type" value="Genomic_DNA"/>
</dbReference>
<comment type="caution">
    <text evidence="2">The sequence shown here is derived from an EMBL/GenBank/DDBJ whole genome shotgun (WGS) entry which is preliminary data.</text>
</comment>
<keyword evidence="3" id="KW-1185">Reference proteome</keyword>
<feature type="compositionally biased region" description="Basic and acidic residues" evidence="1">
    <location>
        <begin position="188"/>
        <end position="199"/>
    </location>
</feature>
<proteinExistence type="predicted"/>
<evidence type="ECO:0000313" key="2">
    <source>
        <dbReference type="EMBL" id="CAA7268761.1"/>
    </source>
</evidence>
<gene>
    <name evidence="2" type="ORF">AAE3_LOCUS10972</name>
</gene>
<feature type="region of interest" description="Disordered" evidence="1">
    <location>
        <begin position="125"/>
        <end position="156"/>
    </location>
</feature>
<dbReference type="AlphaFoldDB" id="A0A8S0XYN0"/>
<feature type="region of interest" description="Disordered" evidence="1">
    <location>
        <begin position="415"/>
        <end position="445"/>
    </location>
</feature>
<dbReference type="Proteomes" id="UP000467700">
    <property type="component" value="Unassembled WGS sequence"/>
</dbReference>
<name>A0A8S0XYN0_CYCAE</name>
<feature type="compositionally biased region" description="Pro residues" evidence="1">
    <location>
        <begin position="505"/>
        <end position="515"/>
    </location>
</feature>
<feature type="region of interest" description="Disordered" evidence="1">
    <location>
        <begin position="555"/>
        <end position="577"/>
    </location>
</feature>
<sequence>MRNVPTELLADTISLMEDGLISLTMACVYPDNVYITERLSMAELREAEKIVYDSFEIIRQFSLFFPASPDVECCLEAVEIIEEYLPSLGLDMPLVEQADMQYNAASASSSSSTAAVLGATRRNRSPSIDVDGFKDPKLPLAGPSRQPITSYNFTKSPGSLSLTKSAELEVARVSESHRFPSPEESDNERDASGDEETRFSLRPTPQAHAPSRVARSEAPSSAPSTLLPINGDIERFYALELEQADEIRTLAKEVLSEAYKICLSMPGGLAGQYRTRIAGLLGEDVERQVVEDAKEMKETGKLHVRTPFRDMGNLGTRTTHPDANVGTPTRASMPPPSFSLSRKRLREEESIEDILEVENSLSLSRNPSIATISSSGGSPATKRLRLDSYRATFDENEDDTMLGLIWGRYFTTPEADVEDGEYSPKDEDKCDDESDSSSDMESQQEDFSIVALARGLPDDITGFIEETALYEADRLADEAATNRPPSPPPTNQFPIHSFGTAAERPPVPAPRPVPQVPRRLQRSNERIMINEDGSVEAFDYTTTDEYAARVAWERTSARSARSVGQSERALRPGRRPT</sequence>
<protein>
    <submittedName>
        <fullName evidence="2">Uncharacterized protein</fullName>
    </submittedName>
</protein>
<reference evidence="2 3" key="1">
    <citation type="submission" date="2020-01" db="EMBL/GenBank/DDBJ databases">
        <authorList>
            <person name="Gupta K D."/>
        </authorList>
    </citation>
    <scope>NUCLEOTIDE SEQUENCE [LARGE SCALE GENOMIC DNA]</scope>
</reference>
<evidence type="ECO:0000256" key="1">
    <source>
        <dbReference type="SAM" id="MobiDB-lite"/>
    </source>
</evidence>
<feature type="compositionally biased region" description="Polar residues" evidence="1">
    <location>
        <begin position="146"/>
        <end position="156"/>
    </location>
</feature>
<feature type="compositionally biased region" description="Acidic residues" evidence="1">
    <location>
        <begin position="429"/>
        <end position="444"/>
    </location>
</feature>
<feature type="region of interest" description="Disordered" evidence="1">
    <location>
        <begin position="173"/>
        <end position="227"/>
    </location>
</feature>
<organism evidence="2 3">
    <name type="scientific">Cyclocybe aegerita</name>
    <name type="common">Black poplar mushroom</name>
    <name type="synonym">Agrocybe aegerita</name>
    <dbReference type="NCBI Taxonomy" id="1973307"/>
    <lineage>
        <taxon>Eukaryota</taxon>
        <taxon>Fungi</taxon>
        <taxon>Dikarya</taxon>
        <taxon>Basidiomycota</taxon>
        <taxon>Agaricomycotina</taxon>
        <taxon>Agaricomycetes</taxon>
        <taxon>Agaricomycetidae</taxon>
        <taxon>Agaricales</taxon>
        <taxon>Agaricineae</taxon>
        <taxon>Bolbitiaceae</taxon>
        <taxon>Cyclocybe</taxon>
    </lineage>
</organism>
<feature type="region of interest" description="Disordered" evidence="1">
    <location>
        <begin position="503"/>
        <end position="523"/>
    </location>
</feature>
<feature type="region of interest" description="Disordered" evidence="1">
    <location>
        <begin position="307"/>
        <end position="345"/>
    </location>
</feature>
<accession>A0A8S0XYN0</accession>
<evidence type="ECO:0000313" key="3">
    <source>
        <dbReference type="Proteomes" id="UP000467700"/>
    </source>
</evidence>